<evidence type="ECO:0000313" key="3">
    <source>
        <dbReference type="Proteomes" id="UP000680839"/>
    </source>
</evidence>
<name>A0A975NJA3_9BRAD</name>
<sequence length="86" mass="9413">MIAALVVAASGVGTISAASAQSCQELWVERNSYYKEAGYCFKTSRAISYFGNGGCIYDIEASVPLPREIRARIAEITRIERRMGCN</sequence>
<protein>
    <submittedName>
        <fullName evidence="2">YARHG domain-containing protein</fullName>
    </submittedName>
</protein>
<evidence type="ECO:0000259" key="1">
    <source>
        <dbReference type="SMART" id="SM01324"/>
    </source>
</evidence>
<gene>
    <name evidence="2" type="ORF">KMZ29_19915</name>
</gene>
<reference evidence="2" key="1">
    <citation type="submission" date="2021-06" db="EMBL/GenBank/DDBJ databases">
        <title>Bradyrhizobium sp. S2-20-1 Genome sequencing.</title>
        <authorList>
            <person name="Jin L."/>
        </authorList>
    </citation>
    <scope>NUCLEOTIDE SEQUENCE</scope>
    <source>
        <strain evidence="2">S2-20-1</strain>
    </source>
</reference>
<dbReference type="SMART" id="SM01324">
    <property type="entry name" value="YARHG"/>
    <property type="match status" value="1"/>
</dbReference>
<dbReference type="InterPro" id="IPR025582">
    <property type="entry name" value="YARHG_dom"/>
</dbReference>
<organism evidence="2 3">
    <name type="scientific">Bradyrhizobium sediminis</name>
    <dbReference type="NCBI Taxonomy" id="2840469"/>
    <lineage>
        <taxon>Bacteria</taxon>
        <taxon>Pseudomonadati</taxon>
        <taxon>Pseudomonadota</taxon>
        <taxon>Alphaproteobacteria</taxon>
        <taxon>Hyphomicrobiales</taxon>
        <taxon>Nitrobacteraceae</taxon>
        <taxon>Bradyrhizobium</taxon>
    </lineage>
</organism>
<feature type="domain" description="YARHG" evidence="1">
    <location>
        <begin position="3"/>
        <end position="81"/>
    </location>
</feature>
<dbReference type="EMBL" id="CP076134">
    <property type="protein sequence ID" value="QWG15865.1"/>
    <property type="molecule type" value="Genomic_DNA"/>
</dbReference>
<proteinExistence type="predicted"/>
<evidence type="ECO:0000313" key="2">
    <source>
        <dbReference type="EMBL" id="QWG15865.1"/>
    </source>
</evidence>
<dbReference type="Proteomes" id="UP000680839">
    <property type="component" value="Chromosome"/>
</dbReference>
<dbReference type="AlphaFoldDB" id="A0A975NJA3"/>
<dbReference type="Pfam" id="PF13308">
    <property type="entry name" value="YARHG"/>
    <property type="match status" value="1"/>
</dbReference>
<accession>A0A975NJA3</accession>